<feature type="compositionally biased region" description="Polar residues" evidence="8">
    <location>
        <begin position="468"/>
        <end position="487"/>
    </location>
</feature>
<evidence type="ECO:0000256" key="2">
    <source>
        <dbReference type="ARBA" id="ARBA00022443"/>
    </source>
</evidence>
<feature type="compositionally biased region" description="Polar residues" evidence="8">
    <location>
        <begin position="917"/>
        <end position="941"/>
    </location>
</feature>
<dbReference type="GO" id="GO:0120104">
    <property type="term" value="C:mitotic actomyosin contractile ring, proximal layer"/>
    <property type="evidence" value="ECO:0007669"/>
    <property type="project" value="UniProtKB-ARBA"/>
</dbReference>
<dbReference type="PROSITE" id="PS50002">
    <property type="entry name" value="SH3"/>
    <property type="match status" value="1"/>
</dbReference>
<dbReference type="InterPro" id="IPR001452">
    <property type="entry name" value="SH3_domain"/>
</dbReference>
<evidence type="ECO:0000313" key="11">
    <source>
        <dbReference type="EMBL" id="CAF06117.1"/>
    </source>
</evidence>
<evidence type="ECO:0000256" key="8">
    <source>
        <dbReference type="SAM" id="MobiDB-lite"/>
    </source>
</evidence>
<dbReference type="SMART" id="SM00055">
    <property type="entry name" value="FCH"/>
    <property type="match status" value="1"/>
</dbReference>
<keyword evidence="7" id="KW-0175">Coiled coil</keyword>
<dbReference type="InterPro" id="IPR027267">
    <property type="entry name" value="AH/BAR_dom_sf"/>
</dbReference>
<gene>
    <name evidence="11" type="ORF">H4H7.050</name>
</gene>
<evidence type="ECO:0000256" key="4">
    <source>
        <dbReference type="ARBA" id="ARBA00022553"/>
    </source>
</evidence>
<feature type="region of interest" description="Disordered" evidence="8">
    <location>
        <begin position="1019"/>
        <end position="1059"/>
    </location>
</feature>
<dbReference type="SUPFAM" id="SSF103657">
    <property type="entry name" value="BAR/IMD domain-like"/>
    <property type="match status" value="1"/>
</dbReference>
<protein>
    <submittedName>
        <fullName evidence="11">Related to PEST phosphatase interacting protein</fullName>
    </submittedName>
</protein>
<dbReference type="Gene3D" id="1.20.1270.60">
    <property type="entry name" value="Arfaptin homology (AH) domain/BAR domain"/>
    <property type="match status" value="1"/>
</dbReference>
<feature type="compositionally biased region" description="Polar residues" evidence="8">
    <location>
        <begin position="637"/>
        <end position="653"/>
    </location>
</feature>
<dbReference type="PROSITE" id="PS51741">
    <property type="entry name" value="F_BAR"/>
    <property type="match status" value="1"/>
</dbReference>
<dbReference type="GO" id="GO:1903475">
    <property type="term" value="P:mitotic actomyosin contractile ring assembly"/>
    <property type="evidence" value="ECO:0007669"/>
    <property type="project" value="UniProtKB-ARBA"/>
</dbReference>
<feature type="compositionally biased region" description="Polar residues" evidence="8">
    <location>
        <begin position="949"/>
        <end position="962"/>
    </location>
</feature>
<reference evidence="11" key="1">
    <citation type="submission" date="2004-01" db="EMBL/GenBank/DDBJ databases">
        <authorList>
            <person name="Schulte U."/>
            <person name="Aign V."/>
            <person name="Hoheisel J."/>
            <person name="Brandt P."/>
            <person name="Fartmann B."/>
            <person name="Holland R."/>
            <person name="Nyakatura G."/>
            <person name="Mewes H.W."/>
            <person name="Mannhaupt G."/>
        </authorList>
    </citation>
    <scope>NUCLEOTIDE SEQUENCE</scope>
</reference>
<dbReference type="FunFam" id="2.30.30.40:FF:000164">
    <property type="entry name" value="Cell division control protein"/>
    <property type="match status" value="1"/>
</dbReference>
<feature type="compositionally biased region" description="Polar residues" evidence="8">
    <location>
        <begin position="349"/>
        <end position="359"/>
    </location>
</feature>
<feature type="compositionally biased region" description="Polar residues" evidence="8">
    <location>
        <begin position="1035"/>
        <end position="1049"/>
    </location>
</feature>
<dbReference type="GO" id="GO:0009898">
    <property type="term" value="C:cytoplasmic side of plasma membrane"/>
    <property type="evidence" value="ECO:0007669"/>
    <property type="project" value="TreeGrafter"/>
</dbReference>
<keyword evidence="3" id="KW-0963">Cytoplasm</keyword>
<evidence type="ECO:0000259" key="9">
    <source>
        <dbReference type="PROSITE" id="PS50002"/>
    </source>
</evidence>
<keyword evidence="4" id="KW-0597">Phosphoprotein</keyword>
<dbReference type="GO" id="GO:0005543">
    <property type="term" value="F:phospholipid binding"/>
    <property type="evidence" value="ECO:0007669"/>
    <property type="project" value="UniProtKB-ARBA"/>
</dbReference>
<feature type="region of interest" description="Disordered" evidence="8">
    <location>
        <begin position="743"/>
        <end position="985"/>
    </location>
</feature>
<sequence>MLAATSEAPAVALSFANNFWGKDDAGVQPLLERMSAAKTTCDELKSFYTGMPQEREDSTWNLGKGLGTNTLTTYTTARAKIEEEFSRQLLNLSRKSLGSQETGTLKLSFDTVRQEVESMGKQHQAIAVQMRSELEEPLVAFAGAMKERRKIVQNTVEKLLKVKVQQTQAVNKTRDRYEQESLKIKGYLAQGHMVMGQEERKNKAKLEKTQISLASSNADYEAAVKALEKTTARWNQEWKAAADKFQDLEEERLDFTKSSLWTFANIASTVCVSDDASCEKIRLSLEKMEVEKDIATFIKEKGTGQEIPDPPKYINFCRGDVDAQSEISVEPDSDAFSVAQFPRSINPAFRSSSPQPSTYESHHDPNNALLKTLGHDISVGVNGSRETTATPSKLPTIPAAALTMPPQQQQIEAPPPQQQQQQQQPAPPQQQQQQLVQQQRPQLQQRRTTQHSLHEEQRRQQQQVARAPQNTRAANNAEYDSTDSTHIPHSPHPLDGMALLSRPPGPVSSDLDFNAAPSTSTNARPSRRGDKSSESTLEELQQQLLQSGPMSPVKQIQQQQPQTPQTPLDLVPANGAQSDSASPEKKELPKRKSGFFANNSPFRRRSTKDLQQQATGSSGSRQTWYGGQSGQSSSMGNRTPRTNASPTKENNTPLGIERSVSPDPIAANASLALNIGGNVFAVDALDKRKGQQQQQQQPAPDDDPIALALAELKGVTSNTGNQSSTSRTEMNKQMSVRMSADHYHGIATPAPPGAGGPQQSGNVSPGGRNASSNSMHHSRSNSDLGLPPVIPGAGNGTRATPPPSYDGMQGAMVPVSRLGVPPPAVTSRAMKESSQKFQAQTRSLFSNGGSASAGDQRSSSGSANYQSRSRGGSTEIPRAASPRPGSRAASPRPGSHAAYGSSWSGNNAPDDRGYRSASPNPYGGSSNPGSMNSRHAHSQSMGPMGIPAQGQQPRRSDTQYTRHGSMDYRGSSSNMYQGGGGSGAVSPVDMARSVSPSPFTSGVNRPGSSLDHTQNHMQLAHYGPGGQGQPDDGYTSGSSMRGRYGTQSSRPDRETMTGTRMSFYGDGQMVPASMMAGGGGTVHGRGRSRSVVDAARGGAPPGGGQGQYTRDGRVILHFANDWRDWGANGHDETAKAMYMYQAAIAEELGFAKGDILAVLRHQDDGWWEATVHGGNGQVGLVPSNYLQVL</sequence>
<feature type="compositionally biased region" description="Low complexity" evidence="8">
    <location>
        <begin position="406"/>
        <end position="445"/>
    </location>
</feature>
<dbReference type="SUPFAM" id="SSF50044">
    <property type="entry name" value="SH3-domain"/>
    <property type="match status" value="1"/>
</dbReference>
<dbReference type="SMART" id="SM00326">
    <property type="entry name" value="SH3"/>
    <property type="match status" value="1"/>
</dbReference>
<feature type="region of interest" description="Disordered" evidence="8">
    <location>
        <begin position="346"/>
        <end position="368"/>
    </location>
</feature>
<dbReference type="FunFam" id="1.20.1270.60:FF:000045">
    <property type="entry name" value="Cell division control protein"/>
    <property type="match status" value="1"/>
</dbReference>
<dbReference type="InterPro" id="IPR001060">
    <property type="entry name" value="FCH_dom"/>
</dbReference>
<dbReference type="Gene3D" id="2.30.30.40">
    <property type="entry name" value="SH3 Domains"/>
    <property type="match status" value="1"/>
</dbReference>
<evidence type="ECO:0000256" key="7">
    <source>
        <dbReference type="PROSITE-ProRule" id="PRU01077"/>
    </source>
</evidence>
<dbReference type="CDD" id="cd07651">
    <property type="entry name" value="F-BAR_PombeCdc15_like"/>
    <property type="match status" value="1"/>
</dbReference>
<evidence type="ECO:0000256" key="5">
    <source>
        <dbReference type="ARBA" id="ARBA00023212"/>
    </source>
</evidence>
<feature type="domain" description="SH3" evidence="9">
    <location>
        <begin position="1129"/>
        <end position="1189"/>
    </location>
</feature>
<accession>Q6M942</accession>
<feature type="compositionally biased region" description="Low complexity" evidence="8">
    <location>
        <begin position="877"/>
        <end position="895"/>
    </location>
</feature>
<keyword evidence="2 6" id="KW-0728">SH3 domain</keyword>
<reference evidence="11" key="2">
    <citation type="submission" date="2004-01" db="EMBL/GenBank/DDBJ databases">
        <authorList>
            <person name="German Neurospora genome project"/>
        </authorList>
    </citation>
    <scope>NUCLEOTIDE SEQUENCE</scope>
</reference>
<evidence type="ECO:0000259" key="10">
    <source>
        <dbReference type="PROSITE" id="PS51741"/>
    </source>
</evidence>
<dbReference type="PANTHER" id="PTHR23065:SF7">
    <property type="entry name" value="NOSTRIN, ISOFORM H"/>
    <property type="match status" value="1"/>
</dbReference>
<dbReference type="InterPro" id="IPR036028">
    <property type="entry name" value="SH3-like_dom_sf"/>
</dbReference>
<evidence type="ECO:0000256" key="1">
    <source>
        <dbReference type="ARBA" id="ARBA00004245"/>
    </source>
</evidence>
<dbReference type="PRINTS" id="PR00452">
    <property type="entry name" value="SH3DOMAIN"/>
</dbReference>
<evidence type="ECO:0000256" key="3">
    <source>
        <dbReference type="ARBA" id="ARBA00022490"/>
    </source>
</evidence>
<keyword evidence="5" id="KW-0206">Cytoskeleton</keyword>
<feature type="compositionally biased region" description="Polar residues" evidence="8">
    <location>
        <begin position="609"/>
        <end position="625"/>
    </location>
</feature>
<dbReference type="PANTHER" id="PTHR23065">
    <property type="entry name" value="PROLINE-SERINE-THREONINE PHOSPHATASE INTERACTING PROTEIN 1"/>
    <property type="match status" value="1"/>
</dbReference>
<feature type="region of interest" description="Disordered" evidence="8">
    <location>
        <begin position="406"/>
        <end position="661"/>
    </location>
</feature>
<dbReference type="GO" id="GO:0106006">
    <property type="term" value="F:cytoskeletal protein-membrane anchor activity"/>
    <property type="evidence" value="ECO:0007669"/>
    <property type="project" value="UniProtKB-ARBA"/>
</dbReference>
<dbReference type="Pfam" id="PF00018">
    <property type="entry name" value="SH3_1"/>
    <property type="match status" value="1"/>
</dbReference>
<dbReference type="CDD" id="cd00174">
    <property type="entry name" value="SH3"/>
    <property type="match status" value="1"/>
</dbReference>
<feature type="compositionally biased region" description="Low complexity" evidence="8">
    <location>
        <begin position="534"/>
        <end position="547"/>
    </location>
</feature>
<proteinExistence type="predicted"/>
<feature type="domain" description="F-BAR" evidence="10">
    <location>
        <begin position="37"/>
        <end position="293"/>
    </location>
</feature>
<dbReference type="Pfam" id="PF00611">
    <property type="entry name" value="FCH"/>
    <property type="match status" value="1"/>
</dbReference>
<feature type="compositionally biased region" description="Low complexity" evidence="8">
    <location>
        <begin position="555"/>
        <end position="567"/>
    </location>
</feature>
<comment type="subcellular location">
    <subcellularLocation>
        <location evidence="1">Cytoplasm</location>
        <location evidence="1">Cytoskeleton</location>
    </subcellularLocation>
</comment>
<evidence type="ECO:0000256" key="6">
    <source>
        <dbReference type="PROSITE-ProRule" id="PRU00192"/>
    </source>
</evidence>
<name>Q6M942_NEUCS</name>
<organism evidence="11">
    <name type="scientific">Neurospora crassa</name>
    <dbReference type="NCBI Taxonomy" id="5141"/>
    <lineage>
        <taxon>Eukaryota</taxon>
        <taxon>Fungi</taxon>
        <taxon>Dikarya</taxon>
        <taxon>Ascomycota</taxon>
        <taxon>Pezizomycotina</taxon>
        <taxon>Sordariomycetes</taxon>
        <taxon>Sordariomycetidae</taxon>
        <taxon>Sordariales</taxon>
        <taxon>Sordariaceae</taxon>
        <taxon>Neurospora</taxon>
    </lineage>
</organism>
<dbReference type="EMBL" id="BX908811">
    <property type="protein sequence ID" value="CAF06117.1"/>
    <property type="molecule type" value="Genomic_DNA"/>
</dbReference>
<dbReference type="VEuPathDB" id="FungiDB:NCU10905"/>
<dbReference type="AlphaFoldDB" id="Q6M942"/>
<dbReference type="InterPro" id="IPR031160">
    <property type="entry name" value="F_BAR_dom"/>
</dbReference>
<feature type="compositionally biased region" description="Polar residues" evidence="8">
    <location>
        <begin position="835"/>
        <end position="872"/>
    </location>
</feature>